<reference evidence="1" key="2">
    <citation type="submission" date="2023-07" db="EMBL/GenBank/DDBJ databases">
        <authorList>
            <consortium name="Lawrence Berkeley National Laboratory"/>
            <person name="Haridas S."/>
            <person name="Hensen N."/>
            <person name="Bonometti L."/>
            <person name="Westerberg I."/>
            <person name="Brannstrom I.O."/>
            <person name="Guillou S."/>
            <person name="Cros-Aarteil S."/>
            <person name="Calhoun S."/>
            <person name="Kuo A."/>
            <person name="Mondo S."/>
            <person name="Pangilinan J."/>
            <person name="Riley R."/>
            <person name="LaButti K."/>
            <person name="Andreopoulos B."/>
            <person name="Lipzen A."/>
            <person name="Chen C."/>
            <person name="Yanf M."/>
            <person name="Daum C."/>
            <person name="Ng V."/>
            <person name="Clum A."/>
            <person name="Steindorff A."/>
            <person name="Ohm R."/>
            <person name="Martin F."/>
            <person name="Silar P."/>
            <person name="Natvig D."/>
            <person name="Lalanne C."/>
            <person name="Gautier V."/>
            <person name="Ament-velasquez S.L."/>
            <person name="Kruys A."/>
            <person name="Hutchinson M.I."/>
            <person name="Powell A.J."/>
            <person name="Barry K."/>
            <person name="Miller A.N."/>
            <person name="Grigoriev I.V."/>
            <person name="Debuchy R."/>
            <person name="Gladieux P."/>
            <person name="Thoren M.H."/>
            <person name="Johannesson H."/>
        </authorList>
    </citation>
    <scope>NUCLEOTIDE SEQUENCE</scope>
    <source>
        <strain evidence="1">FGSC 1904</strain>
    </source>
</reference>
<protein>
    <submittedName>
        <fullName evidence="1">Uncharacterized protein</fullName>
    </submittedName>
</protein>
<sequence>MMSQYQICWTKSSLPYPISAQVGKSKKEILDLAKHTSTESSSARLGTDVVNKLVTSRLDFDGGLSYMFACLTQDRDILPPSNRFDMLHWVLGQSPLFTWIVEKCTEVVMSHKRVLVVANSPWSQMIICSILLKVGLQVQMIFSNQSQTERSEIVRNWNDPSKHIDVLILNSAQTAIPTSCPRGAPSELEVMGQVYTETSQYGEDGTALASTYRLTHGKEADTAEDDPHVTVYMGTDLDNLMPSQNPSLLGGKLEREMRGGTNLDNLFVQGHVYIAWDTKVSFNIRGVRDAAERKIVQPGREDCVSEYWFLPIWNENRRRLTSLTSTPATKLYWFGLSVVFSSFALSLSAVQSAVSGQSPLLAAVLDKSYSTRHLQSSSGSHLSASFHRQAFFRLVDFVHFTVYMGWTQNNLIVQGHMYISHKTETEIVDELKTTSIGSTMMITTRTAATLASRSIRPSITPCHPVVIRAGVHNKTNRYAPDGTILTYQDSYTGKTKNDVGPADWHFTVYMGYTQDELIIQGHIYVVFDPSAQGGLRMVSNSEVERKHVDPSKGCVASERLSLSLSSLRCFGAVSVCCSSFLCRSYCSAWALGFYIES</sequence>
<comment type="caution">
    <text evidence="1">The sequence shown here is derived from an EMBL/GenBank/DDBJ whole genome shotgun (WGS) entry which is preliminary data.</text>
</comment>
<dbReference type="Proteomes" id="UP001281003">
    <property type="component" value="Unassembled WGS sequence"/>
</dbReference>
<dbReference type="InterPro" id="IPR027417">
    <property type="entry name" value="P-loop_NTPase"/>
</dbReference>
<accession>A0AAE0PJ91</accession>
<name>A0AAE0PJ91_SORBR</name>
<dbReference type="AlphaFoldDB" id="A0AAE0PJ91"/>
<reference evidence="1" key="1">
    <citation type="journal article" date="2023" name="Mol. Phylogenet. Evol.">
        <title>Genome-scale phylogeny and comparative genomics of the fungal order Sordariales.</title>
        <authorList>
            <person name="Hensen N."/>
            <person name="Bonometti L."/>
            <person name="Westerberg I."/>
            <person name="Brannstrom I.O."/>
            <person name="Guillou S."/>
            <person name="Cros-Aarteil S."/>
            <person name="Calhoun S."/>
            <person name="Haridas S."/>
            <person name="Kuo A."/>
            <person name="Mondo S."/>
            <person name="Pangilinan J."/>
            <person name="Riley R."/>
            <person name="LaButti K."/>
            <person name="Andreopoulos B."/>
            <person name="Lipzen A."/>
            <person name="Chen C."/>
            <person name="Yan M."/>
            <person name="Daum C."/>
            <person name="Ng V."/>
            <person name="Clum A."/>
            <person name="Steindorff A."/>
            <person name="Ohm R.A."/>
            <person name="Martin F."/>
            <person name="Silar P."/>
            <person name="Natvig D.O."/>
            <person name="Lalanne C."/>
            <person name="Gautier V."/>
            <person name="Ament-Velasquez S.L."/>
            <person name="Kruys A."/>
            <person name="Hutchinson M.I."/>
            <person name="Powell A.J."/>
            <person name="Barry K."/>
            <person name="Miller A.N."/>
            <person name="Grigoriev I.V."/>
            <person name="Debuchy R."/>
            <person name="Gladieux P."/>
            <person name="Hiltunen Thoren M."/>
            <person name="Johannesson H."/>
        </authorList>
    </citation>
    <scope>NUCLEOTIDE SEQUENCE</scope>
    <source>
        <strain evidence="1">FGSC 1904</strain>
    </source>
</reference>
<evidence type="ECO:0000313" key="1">
    <source>
        <dbReference type="EMBL" id="KAK3400842.1"/>
    </source>
</evidence>
<dbReference type="SUPFAM" id="SSF52540">
    <property type="entry name" value="P-loop containing nucleoside triphosphate hydrolases"/>
    <property type="match status" value="1"/>
</dbReference>
<proteinExistence type="predicted"/>
<organism evidence="1 2">
    <name type="scientific">Sordaria brevicollis</name>
    <dbReference type="NCBI Taxonomy" id="83679"/>
    <lineage>
        <taxon>Eukaryota</taxon>
        <taxon>Fungi</taxon>
        <taxon>Dikarya</taxon>
        <taxon>Ascomycota</taxon>
        <taxon>Pezizomycotina</taxon>
        <taxon>Sordariomycetes</taxon>
        <taxon>Sordariomycetidae</taxon>
        <taxon>Sordariales</taxon>
        <taxon>Sordariaceae</taxon>
        <taxon>Sordaria</taxon>
    </lineage>
</organism>
<keyword evidence="2" id="KW-1185">Reference proteome</keyword>
<gene>
    <name evidence="1" type="ORF">B0T20DRAFT_390701</name>
</gene>
<evidence type="ECO:0000313" key="2">
    <source>
        <dbReference type="Proteomes" id="UP001281003"/>
    </source>
</evidence>
<dbReference type="EMBL" id="JAUTDP010000003">
    <property type="protein sequence ID" value="KAK3400842.1"/>
    <property type="molecule type" value="Genomic_DNA"/>
</dbReference>